<sequence length="42" mass="5024">MHLKCLLNPPTRPLRADPFLSFRIRLYRFLSLSLDSYLMTRA</sequence>
<gene>
    <name evidence="1" type="ORF">AEK19_MT1600</name>
</gene>
<accession>A0A1Y0B2W1</accession>
<protein>
    <submittedName>
        <fullName evidence="1">Uncharacterized protein</fullName>
    </submittedName>
</protein>
<evidence type="ECO:0000313" key="1">
    <source>
        <dbReference type="EMBL" id="ART31782.1"/>
    </source>
</evidence>
<dbReference type="EMBL" id="KY774314">
    <property type="protein sequence ID" value="ART31782.1"/>
    <property type="molecule type" value="Genomic_DNA"/>
</dbReference>
<proteinExistence type="predicted"/>
<reference evidence="1" key="1">
    <citation type="submission" date="2017-03" db="EMBL/GenBank/DDBJ databases">
        <title>The mitochondrial genome of the carnivorous plant Utricularia reniformis (Lentibulariaceae): structure, comparative analysis and evolutionary landmarks.</title>
        <authorList>
            <person name="Silva S.R."/>
            <person name="Alvarenga D.O."/>
            <person name="Michael T.P."/>
            <person name="Miranda V.F.O."/>
            <person name="Varani A.M."/>
        </authorList>
    </citation>
    <scope>NUCLEOTIDE SEQUENCE</scope>
</reference>
<name>A0A1Y0B2W1_9LAMI</name>
<dbReference type="AlphaFoldDB" id="A0A1Y0B2W1"/>
<geneLocation type="mitochondrion" evidence="1"/>
<organism evidence="1">
    <name type="scientific">Utricularia reniformis</name>
    <dbReference type="NCBI Taxonomy" id="192314"/>
    <lineage>
        <taxon>Eukaryota</taxon>
        <taxon>Viridiplantae</taxon>
        <taxon>Streptophyta</taxon>
        <taxon>Embryophyta</taxon>
        <taxon>Tracheophyta</taxon>
        <taxon>Spermatophyta</taxon>
        <taxon>Magnoliopsida</taxon>
        <taxon>eudicotyledons</taxon>
        <taxon>Gunneridae</taxon>
        <taxon>Pentapetalae</taxon>
        <taxon>asterids</taxon>
        <taxon>lamiids</taxon>
        <taxon>Lamiales</taxon>
        <taxon>Lentibulariaceae</taxon>
        <taxon>Utricularia</taxon>
    </lineage>
</organism>
<keyword evidence="1" id="KW-0496">Mitochondrion</keyword>